<name>A0A7D9H0H9_DEKBR</name>
<keyword evidence="2" id="KW-1185">Reference proteome</keyword>
<sequence>MTVSIKKIDKPTIFVAPLSNWLEIEDLLTRVINRAYDKPRYKYNIILTPRIKYGLAQDFIIEDINKAILAIWVVPSTGKNIKVEQGDDKDTVTRKLIENYPIGTLDLDNTLIETEITPLLTKESLKTLEGRILATVCLKSYANDKNGMEITGFTSFYPNLSSQLMLFARNYSLEHLNVQKLWVEVVQEHDLVPYYEKQGFTLLDSKLCVVNTKTHKSADQPLENGIEASQNFHVALMSMRTTKA</sequence>
<dbReference type="EMBL" id="CABFWN010000003">
    <property type="protein sequence ID" value="VUG18480.1"/>
    <property type="molecule type" value="Genomic_DNA"/>
</dbReference>
<reference evidence="1 2" key="1">
    <citation type="submission" date="2019-07" db="EMBL/GenBank/DDBJ databases">
        <authorList>
            <person name="Friedrich A."/>
            <person name="Schacherer J."/>
        </authorList>
    </citation>
    <scope>NUCLEOTIDE SEQUENCE [LARGE SCALE GENOMIC DNA]</scope>
</reference>
<dbReference type="SUPFAM" id="SSF55729">
    <property type="entry name" value="Acyl-CoA N-acyltransferases (Nat)"/>
    <property type="match status" value="1"/>
</dbReference>
<dbReference type="Proteomes" id="UP000478008">
    <property type="component" value="Unassembled WGS sequence"/>
</dbReference>
<protein>
    <submittedName>
        <fullName evidence="1">DEBR0S3_12420g1_1</fullName>
    </submittedName>
</protein>
<evidence type="ECO:0000313" key="1">
    <source>
        <dbReference type="EMBL" id="VUG18480.1"/>
    </source>
</evidence>
<organism evidence="1 2">
    <name type="scientific">Dekkera bruxellensis</name>
    <name type="common">Brettanomyces custersii</name>
    <dbReference type="NCBI Taxonomy" id="5007"/>
    <lineage>
        <taxon>Eukaryota</taxon>
        <taxon>Fungi</taxon>
        <taxon>Dikarya</taxon>
        <taxon>Ascomycota</taxon>
        <taxon>Saccharomycotina</taxon>
        <taxon>Pichiomycetes</taxon>
        <taxon>Pichiales</taxon>
        <taxon>Pichiaceae</taxon>
        <taxon>Brettanomyces</taxon>
    </lineage>
</organism>
<dbReference type="AlphaFoldDB" id="A0A7D9H0H9"/>
<proteinExistence type="predicted"/>
<evidence type="ECO:0000313" key="2">
    <source>
        <dbReference type="Proteomes" id="UP000478008"/>
    </source>
</evidence>
<accession>A0A7D9H0H9</accession>
<dbReference type="InterPro" id="IPR016181">
    <property type="entry name" value="Acyl_CoA_acyltransferase"/>
</dbReference>
<gene>
    <name evidence="1" type="ORF">DEBR0S3_12420G</name>
</gene>